<dbReference type="EMBL" id="MU268025">
    <property type="protein sequence ID" value="KAH7906399.1"/>
    <property type="molecule type" value="Genomic_DNA"/>
</dbReference>
<evidence type="ECO:0000313" key="2">
    <source>
        <dbReference type="Proteomes" id="UP000790377"/>
    </source>
</evidence>
<reference evidence="1" key="1">
    <citation type="journal article" date="2021" name="New Phytol.">
        <title>Evolutionary innovations through gain and loss of genes in the ectomycorrhizal Boletales.</title>
        <authorList>
            <person name="Wu G."/>
            <person name="Miyauchi S."/>
            <person name="Morin E."/>
            <person name="Kuo A."/>
            <person name="Drula E."/>
            <person name="Varga T."/>
            <person name="Kohler A."/>
            <person name="Feng B."/>
            <person name="Cao Y."/>
            <person name="Lipzen A."/>
            <person name="Daum C."/>
            <person name="Hundley H."/>
            <person name="Pangilinan J."/>
            <person name="Johnson J."/>
            <person name="Barry K."/>
            <person name="LaButti K."/>
            <person name="Ng V."/>
            <person name="Ahrendt S."/>
            <person name="Min B."/>
            <person name="Choi I.G."/>
            <person name="Park H."/>
            <person name="Plett J.M."/>
            <person name="Magnuson J."/>
            <person name="Spatafora J.W."/>
            <person name="Nagy L.G."/>
            <person name="Henrissat B."/>
            <person name="Grigoriev I.V."/>
            <person name="Yang Z.L."/>
            <person name="Xu J."/>
            <person name="Martin F.M."/>
        </authorList>
    </citation>
    <scope>NUCLEOTIDE SEQUENCE</scope>
    <source>
        <strain evidence="1">ATCC 28755</strain>
    </source>
</reference>
<protein>
    <submittedName>
        <fullName evidence="1">Uncharacterized protein</fullName>
    </submittedName>
</protein>
<name>A0ACB7ZZ33_9AGAM</name>
<sequence length="997" mass="108535">MGRPRLHNTPEEAAAAARKYRQKYYQLNREIINFKSKAKYRASQGTRSSALSEDKDKSKDKAHMVCVSAEEDHATPLTRAQSNSSRISTPIVRSGLTLRELIRLQPSLTVKQQLKALVGDSMSSYMNSLYSEIVVRDTDSALSLVRPIVSVAERIQLHARHKENEILYTNGLGDFYRAANKASQLAQAVLNIGWVLLGMQITVVQIVCTLSDGYDYFTLCYPKNPTIPKAPLSQKQSAINMSKWATPEQEAWLEAHFHAKYKPCMPTKNYTSFWPTYFKEWSEKWPERSLCPELKDKPAGEHLTDAENAILVAAVLKRKEQLTNKMRWFAGKGTRTRTLLSGPKNKALGTLASFGKGTRAPQTREVFVKLEADAKTSYADTIRQRLDALAEQEGWQGDRAALMKARQEITKQVYEEAGEDVKALVEAKKAELTQIMHEKKKASKLSKLPRTPEEIQNSIDVMPATMAKALVDLHELTGWSYTLLAGGPQLSEGGTLKSLTIHVGENKVGKDFGSALVGFKDKIVRPFDMYLRTVYPANICDNGASASDSRLCETNVAESSQMATSGFDSDATFPDSGFGTTLPTTLHASLGAPLLPPSVPSSIQQQAVAPFGFLANASDASFNGSTVQQQAIAPFSFPTGSSVTSFNNDPPSLSLMPPMRAGAFYRTNPELDSAIPFDFDEFGNIKSTTPERTLPGRKKSISTYTPPQPNVPFAFGELGHILSDEWSSSNEPSPASPSSLLPPVSSPISSLSPLSPIILPLTGPLLTPATWPVTTSAPDGTSVPIFTPPSPVMPPSYISDSVALSATLSLPILETRETTTSIPIVQMRDPVVVNAPSSLHQTHTSTGGRAPPRLRHFTSDIASQPKTALETGQIIQSSSITQSLSLPVSTPPRLRHYTTASGLSSHIQSCVQNPNADTIQPSDNSVQASADTCVYGTETDESLPDGENPVPDPQPEEPSLGRPKRVRTASKRREKDNAIGLTPPAKRTAKKSARPAK</sequence>
<evidence type="ECO:0000313" key="1">
    <source>
        <dbReference type="EMBL" id="KAH7906399.1"/>
    </source>
</evidence>
<gene>
    <name evidence="1" type="ORF">BJ138DRAFT_1222030</name>
</gene>
<comment type="caution">
    <text evidence="1">The sequence shown here is derived from an EMBL/GenBank/DDBJ whole genome shotgun (WGS) entry which is preliminary data.</text>
</comment>
<organism evidence="1 2">
    <name type="scientific">Hygrophoropsis aurantiaca</name>
    <dbReference type="NCBI Taxonomy" id="72124"/>
    <lineage>
        <taxon>Eukaryota</taxon>
        <taxon>Fungi</taxon>
        <taxon>Dikarya</taxon>
        <taxon>Basidiomycota</taxon>
        <taxon>Agaricomycotina</taxon>
        <taxon>Agaricomycetes</taxon>
        <taxon>Agaricomycetidae</taxon>
        <taxon>Boletales</taxon>
        <taxon>Coniophorineae</taxon>
        <taxon>Hygrophoropsidaceae</taxon>
        <taxon>Hygrophoropsis</taxon>
    </lineage>
</organism>
<keyword evidence="2" id="KW-1185">Reference proteome</keyword>
<proteinExistence type="predicted"/>
<dbReference type="Proteomes" id="UP000790377">
    <property type="component" value="Unassembled WGS sequence"/>
</dbReference>
<accession>A0ACB7ZZ33</accession>